<evidence type="ECO:0000256" key="6">
    <source>
        <dbReference type="RuleBase" id="RU366049"/>
    </source>
</evidence>
<keyword evidence="10" id="KW-1185">Reference proteome</keyword>
<gene>
    <name evidence="9" type="ORF">HS088_TW13G00690</name>
</gene>
<dbReference type="Pfam" id="PF07962">
    <property type="entry name" value="Swi3"/>
    <property type="match status" value="1"/>
</dbReference>
<evidence type="ECO:0000313" key="10">
    <source>
        <dbReference type="Proteomes" id="UP000593562"/>
    </source>
</evidence>
<evidence type="ECO:0000256" key="7">
    <source>
        <dbReference type="SAM" id="MobiDB-lite"/>
    </source>
</evidence>
<dbReference type="InterPro" id="IPR040038">
    <property type="entry name" value="TIPIN/Csm3/Swi3"/>
</dbReference>
<evidence type="ECO:0000313" key="9">
    <source>
        <dbReference type="EMBL" id="KAF5737800.1"/>
    </source>
</evidence>
<dbReference type="AlphaFoldDB" id="A0A7J7CUN5"/>
<dbReference type="GO" id="GO:0000076">
    <property type="term" value="P:DNA replication checkpoint signaling"/>
    <property type="evidence" value="ECO:0007669"/>
    <property type="project" value="UniProtKB-UniRule"/>
</dbReference>
<dbReference type="GO" id="GO:0006974">
    <property type="term" value="P:DNA damage response"/>
    <property type="evidence" value="ECO:0007669"/>
    <property type="project" value="UniProtKB-KW"/>
</dbReference>
<comment type="subcellular location">
    <subcellularLocation>
        <location evidence="1 6">Nucleus</location>
    </subcellularLocation>
</comment>
<evidence type="ECO:0000256" key="1">
    <source>
        <dbReference type="ARBA" id="ARBA00004123"/>
    </source>
</evidence>
<dbReference type="PANTHER" id="PTHR13220:SF11">
    <property type="entry name" value="TIMELESS-INTERACTING PROTEIN"/>
    <property type="match status" value="1"/>
</dbReference>
<name>A0A7J7CUN5_TRIWF</name>
<comment type="caution">
    <text evidence="9">The sequence shown here is derived from an EMBL/GenBank/DDBJ whole genome shotgun (WGS) entry which is preliminary data.</text>
</comment>
<proteinExistence type="inferred from homology"/>
<reference evidence="9 10" key="1">
    <citation type="journal article" date="2020" name="Nat. Commun.">
        <title>Genome of Tripterygium wilfordii and identification of cytochrome P450 involved in triptolide biosynthesis.</title>
        <authorList>
            <person name="Tu L."/>
            <person name="Su P."/>
            <person name="Zhang Z."/>
            <person name="Gao L."/>
            <person name="Wang J."/>
            <person name="Hu T."/>
            <person name="Zhou J."/>
            <person name="Zhang Y."/>
            <person name="Zhao Y."/>
            <person name="Liu Y."/>
            <person name="Song Y."/>
            <person name="Tong Y."/>
            <person name="Lu Y."/>
            <person name="Yang J."/>
            <person name="Xu C."/>
            <person name="Jia M."/>
            <person name="Peters R.J."/>
            <person name="Huang L."/>
            <person name="Gao W."/>
        </authorList>
    </citation>
    <scope>NUCLEOTIDE SEQUENCE [LARGE SCALE GENOMIC DNA]</scope>
    <source>
        <strain evidence="10">cv. XIE 37</strain>
        <tissue evidence="9">Leaf</tissue>
    </source>
</reference>
<evidence type="ECO:0000259" key="8">
    <source>
        <dbReference type="Pfam" id="PF07962"/>
    </source>
</evidence>
<dbReference type="PANTHER" id="PTHR13220">
    <property type="entry name" value="TIMELESS INTERACTING-RELATED"/>
    <property type="match status" value="1"/>
</dbReference>
<sequence>MALATHFATSLARSGVEVADTRYPPSSSISEVSLVSDLGNLIRMYSEWHSHLIHYYSFDHFVHKAKQVAATKICIRELIERVANGGDPTKFHEPPVEYDGPSNEQDLLNPGEGVVIEGQSPHKGVSSSKINVEQSALDGDNVVAGRASVETTGNEVPNQVPNSGASCSKEDEITAAQRARMEANRVRALERAAARKCSLQAA</sequence>
<feature type="compositionally biased region" description="Polar residues" evidence="7">
    <location>
        <begin position="150"/>
        <end position="166"/>
    </location>
</feature>
<keyword evidence="4 6" id="KW-0539">Nucleus</keyword>
<dbReference type="EMBL" id="JAAARO010000013">
    <property type="protein sequence ID" value="KAF5737800.1"/>
    <property type="molecule type" value="Genomic_DNA"/>
</dbReference>
<evidence type="ECO:0000256" key="2">
    <source>
        <dbReference type="ARBA" id="ARBA00006075"/>
    </source>
</evidence>
<evidence type="ECO:0000256" key="5">
    <source>
        <dbReference type="ARBA" id="ARBA00023306"/>
    </source>
</evidence>
<dbReference type="InterPro" id="IPR012923">
    <property type="entry name" value="Csm3"/>
</dbReference>
<feature type="domain" description="Chromosome segregation in meiosis protein 3" evidence="8">
    <location>
        <begin position="35"/>
        <end position="79"/>
    </location>
</feature>
<evidence type="ECO:0000256" key="3">
    <source>
        <dbReference type="ARBA" id="ARBA00022763"/>
    </source>
</evidence>
<dbReference type="GO" id="GO:0031298">
    <property type="term" value="C:replication fork protection complex"/>
    <property type="evidence" value="ECO:0007669"/>
    <property type="project" value="TreeGrafter"/>
</dbReference>
<protein>
    <submittedName>
        <fullName evidence="9">TIMELESS-interacting protein</fullName>
    </submittedName>
</protein>
<dbReference type="GO" id="GO:0031297">
    <property type="term" value="P:replication fork processing"/>
    <property type="evidence" value="ECO:0007669"/>
    <property type="project" value="UniProtKB-UniRule"/>
</dbReference>
<accession>A0A7J7CUN5</accession>
<feature type="region of interest" description="Disordered" evidence="7">
    <location>
        <begin position="150"/>
        <end position="171"/>
    </location>
</feature>
<evidence type="ECO:0000256" key="4">
    <source>
        <dbReference type="ARBA" id="ARBA00023242"/>
    </source>
</evidence>
<comment type="function">
    <text evidence="6">Plays an important role in the control of DNA replication and the maintenance of replication fork stability.</text>
</comment>
<keyword evidence="3 6" id="KW-0227">DNA damage</keyword>
<dbReference type="GO" id="GO:0043111">
    <property type="term" value="P:replication fork arrest"/>
    <property type="evidence" value="ECO:0007669"/>
    <property type="project" value="TreeGrafter"/>
</dbReference>
<organism evidence="9 10">
    <name type="scientific">Tripterygium wilfordii</name>
    <name type="common">Thunder God vine</name>
    <dbReference type="NCBI Taxonomy" id="458696"/>
    <lineage>
        <taxon>Eukaryota</taxon>
        <taxon>Viridiplantae</taxon>
        <taxon>Streptophyta</taxon>
        <taxon>Embryophyta</taxon>
        <taxon>Tracheophyta</taxon>
        <taxon>Spermatophyta</taxon>
        <taxon>Magnoliopsida</taxon>
        <taxon>eudicotyledons</taxon>
        <taxon>Gunneridae</taxon>
        <taxon>Pentapetalae</taxon>
        <taxon>rosids</taxon>
        <taxon>fabids</taxon>
        <taxon>Celastrales</taxon>
        <taxon>Celastraceae</taxon>
        <taxon>Tripterygium</taxon>
    </lineage>
</organism>
<dbReference type="GO" id="GO:0003677">
    <property type="term" value="F:DNA binding"/>
    <property type="evidence" value="ECO:0007669"/>
    <property type="project" value="TreeGrafter"/>
</dbReference>
<dbReference type="Proteomes" id="UP000593562">
    <property type="component" value="Unassembled WGS sequence"/>
</dbReference>
<keyword evidence="5 6" id="KW-0131">Cell cycle</keyword>
<comment type="similarity">
    <text evidence="2 6">Belongs to the CSM3 family.</text>
</comment>
<dbReference type="InParanoid" id="A0A7J7CUN5"/>